<dbReference type="Pfam" id="PF04432">
    <property type="entry name" value="FrhB_FdhB_C"/>
    <property type="match status" value="1"/>
</dbReference>
<dbReference type="PANTHER" id="PTHR43193">
    <property type="match status" value="1"/>
</dbReference>
<dbReference type="AlphaFoldDB" id="A0A1B2I877"/>
<sequence length="364" mass="40951">MDTVYKGDKENCCGCGVCEARCPRHVIRMTPDGEGFLYPVIDHEHCIDCGICARVCPLQHEGSFKEEGRPRFFSATHNSEEVLRHSTSGGAFTAVSDVILGRGGAVCGADFDGGLRVVHRIARTAAGRDRMRLSKYVQSDMRDVYEKLAEELGRSEVLFTGTPCQCAGVRSFFNGSPLAENLFVCDLICHSVPSPLIWEGYKRLLEEENGGRLAEVRFRSKRYPWLRKNSNKGFMYRIEGADDFLEDGRFYNLFIHRGTIARPSCERCRFTDVRRASDMTIADCWGIEKYAPELYDGLGVSLLIVNTPKGAAMLEAISMAMRISERPEEEITAEQQRLSYPGKFPPERGEFWELVRRSGLKSAL</sequence>
<evidence type="ECO:0000259" key="4">
    <source>
        <dbReference type="PROSITE" id="PS51379"/>
    </source>
</evidence>
<evidence type="ECO:0000256" key="2">
    <source>
        <dbReference type="ARBA" id="ARBA00023004"/>
    </source>
</evidence>
<dbReference type="STRING" id="1197717.BED41_14240"/>
<protein>
    <submittedName>
        <fullName evidence="5">4Fe-4S ferredoxin</fullName>
    </submittedName>
</protein>
<accession>A0A1B2I877</accession>
<name>A0A1B2I877_9BACT</name>
<dbReference type="Proteomes" id="UP000093044">
    <property type="component" value="Chromosome"/>
</dbReference>
<dbReference type="PANTHER" id="PTHR43193:SF2">
    <property type="entry name" value="POLYFERREDOXIN PROTEIN FWDF"/>
    <property type="match status" value="1"/>
</dbReference>
<keyword evidence="6" id="KW-1185">Reference proteome</keyword>
<dbReference type="OrthoDB" id="430408at2"/>
<feature type="domain" description="4Fe-4S ferredoxin-type" evidence="4">
    <location>
        <begin position="37"/>
        <end position="67"/>
    </location>
</feature>
<proteinExistence type="predicted"/>
<dbReference type="InterPro" id="IPR017896">
    <property type="entry name" value="4Fe4S_Fe-S-bd"/>
</dbReference>
<dbReference type="GO" id="GO:0051536">
    <property type="term" value="F:iron-sulfur cluster binding"/>
    <property type="evidence" value="ECO:0007669"/>
    <property type="project" value="UniProtKB-KW"/>
</dbReference>
<dbReference type="PROSITE" id="PS51379">
    <property type="entry name" value="4FE4S_FER_2"/>
    <property type="match status" value="2"/>
</dbReference>
<dbReference type="InterPro" id="IPR017900">
    <property type="entry name" value="4Fe4S_Fe_S_CS"/>
</dbReference>
<dbReference type="Gene3D" id="3.30.70.20">
    <property type="match status" value="1"/>
</dbReference>
<dbReference type="InterPro" id="IPR007525">
    <property type="entry name" value="FrhB_FdhB_C"/>
</dbReference>
<dbReference type="EMBL" id="CP016757">
    <property type="protein sequence ID" value="ANZ46156.1"/>
    <property type="molecule type" value="Genomic_DNA"/>
</dbReference>
<feature type="domain" description="4Fe-4S ferredoxin-type" evidence="4">
    <location>
        <begin position="3"/>
        <end position="32"/>
    </location>
</feature>
<dbReference type="RefSeq" id="WP_066747776.1">
    <property type="nucleotide sequence ID" value="NZ_CP016757.1"/>
</dbReference>
<evidence type="ECO:0000256" key="3">
    <source>
        <dbReference type="ARBA" id="ARBA00023014"/>
    </source>
</evidence>
<dbReference type="GeneID" id="83059005"/>
<evidence type="ECO:0000313" key="6">
    <source>
        <dbReference type="Proteomes" id="UP000093044"/>
    </source>
</evidence>
<keyword evidence="3" id="KW-0411">Iron-sulfur</keyword>
<organism evidence="5 6">
    <name type="scientific">Cloacibacillus porcorum</name>
    <dbReference type="NCBI Taxonomy" id="1197717"/>
    <lineage>
        <taxon>Bacteria</taxon>
        <taxon>Thermotogati</taxon>
        <taxon>Synergistota</taxon>
        <taxon>Synergistia</taxon>
        <taxon>Synergistales</taxon>
        <taxon>Synergistaceae</taxon>
        <taxon>Cloacibacillus</taxon>
    </lineage>
</organism>
<keyword evidence="2" id="KW-0408">Iron</keyword>
<dbReference type="Pfam" id="PF12838">
    <property type="entry name" value="Fer4_7"/>
    <property type="match status" value="1"/>
</dbReference>
<gene>
    <name evidence="5" type="ORF">BED41_14240</name>
</gene>
<dbReference type="InterPro" id="IPR052977">
    <property type="entry name" value="Polyferredoxin-like_ET"/>
</dbReference>
<dbReference type="GO" id="GO:0046872">
    <property type="term" value="F:metal ion binding"/>
    <property type="evidence" value="ECO:0007669"/>
    <property type="project" value="UniProtKB-KW"/>
</dbReference>
<dbReference type="KEGG" id="cpor:BED41_14240"/>
<dbReference type="SUPFAM" id="SSF54862">
    <property type="entry name" value="4Fe-4S ferredoxins"/>
    <property type="match status" value="1"/>
</dbReference>
<evidence type="ECO:0000313" key="5">
    <source>
        <dbReference type="EMBL" id="ANZ46156.1"/>
    </source>
</evidence>
<dbReference type="PROSITE" id="PS00198">
    <property type="entry name" value="4FE4S_FER_1"/>
    <property type="match status" value="2"/>
</dbReference>
<reference evidence="5" key="1">
    <citation type="submission" date="2016-08" db="EMBL/GenBank/DDBJ databases">
        <title>Complete genome of Cloacibacillus porcorum.</title>
        <authorList>
            <person name="Looft T."/>
            <person name="Bayles D.O."/>
            <person name="Alt D.P."/>
        </authorList>
    </citation>
    <scope>NUCLEOTIDE SEQUENCE [LARGE SCALE GENOMIC DNA]</scope>
    <source>
        <strain evidence="5">CL-84</strain>
    </source>
</reference>
<keyword evidence="1" id="KW-0479">Metal-binding</keyword>
<evidence type="ECO:0000256" key="1">
    <source>
        <dbReference type="ARBA" id="ARBA00022723"/>
    </source>
</evidence>